<keyword evidence="2" id="KW-1185">Reference proteome</keyword>
<accession>A0A1H7V901</accession>
<dbReference type="Pfam" id="PF06841">
    <property type="entry name" value="Phage_T4_gp19"/>
    <property type="match status" value="1"/>
</dbReference>
<dbReference type="Proteomes" id="UP000198744">
    <property type="component" value="Unassembled WGS sequence"/>
</dbReference>
<evidence type="ECO:0000313" key="2">
    <source>
        <dbReference type="Proteomes" id="UP000198744"/>
    </source>
</evidence>
<gene>
    <name evidence="1" type="ORF">SAMN04489760_103107</name>
</gene>
<dbReference type="AlphaFoldDB" id="A0A1H7V901"/>
<dbReference type="NCBIfam" id="TIGR02241">
    <property type="entry name" value="conserved hypothetical phage tail region protein"/>
    <property type="match status" value="1"/>
</dbReference>
<dbReference type="PANTHER" id="PTHR38009">
    <property type="entry name" value="CONSERVED HYPOTHETICAL PHAGE TAIL PROTEIN"/>
    <property type="match status" value="1"/>
</dbReference>
<organism evidence="1 2">
    <name type="scientific">Syntrophus gentianae</name>
    <dbReference type="NCBI Taxonomy" id="43775"/>
    <lineage>
        <taxon>Bacteria</taxon>
        <taxon>Pseudomonadati</taxon>
        <taxon>Thermodesulfobacteriota</taxon>
        <taxon>Syntrophia</taxon>
        <taxon>Syntrophales</taxon>
        <taxon>Syntrophaceae</taxon>
        <taxon>Syntrophus</taxon>
    </lineage>
</organism>
<sequence>MAAPLFPVNTHRYDPYRTFKFQVVIDGKVVAGLKKMGALKKKTTPVKWRASNDPSHERVMPGGTSYDPVNLEQGLTHDPVFENWANLVNNIQGDAAMSLKNYRKDIIINVLNLQGKVAISYKLFRAWVSDYQALPDLDAGNMNTIGIQSITLQHEGWERDTSVAEPAEA</sequence>
<dbReference type="InterPro" id="IPR011747">
    <property type="entry name" value="CHP02241"/>
</dbReference>
<protein>
    <submittedName>
        <fullName evidence="1">Conserved hypothetical phage tail region protein</fullName>
    </submittedName>
</protein>
<dbReference type="InterPro" id="IPR010667">
    <property type="entry name" value="Phage_T4_Gp19"/>
</dbReference>
<reference evidence="1 2" key="1">
    <citation type="submission" date="2016-10" db="EMBL/GenBank/DDBJ databases">
        <authorList>
            <person name="de Groot N.N."/>
        </authorList>
    </citation>
    <scope>NUCLEOTIDE SEQUENCE [LARGE SCALE GENOMIC DNA]</scope>
    <source>
        <strain evidence="1 2">DSM 8423</strain>
    </source>
</reference>
<name>A0A1H7V901_9BACT</name>
<dbReference type="GO" id="GO:0005198">
    <property type="term" value="F:structural molecule activity"/>
    <property type="evidence" value="ECO:0007669"/>
    <property type="project" value="InterPro"/>
</dbReference>
<dbReference type="EMBL" id="FOBS01000003">
    <property type="protein sequence ID" value="SEM05721.1"/>
    <property type="molecule type" value="Genomic_DNA"/>
</dbReference>
<dbReference type="OrthoDB" id="9799891at2"/>
<dbReference type="PANTHER" id="PTHR38009:SF1">
    <property type="entry name" value="CONSERVED HYPOTHETICAL PHAGE TAIL PROTEIN"/>
    <property type="match status" value="1"/>
</dbReference>
<dbReference type="RefSeq" id="WP_093882247.1">
    <property type="nucleotide sequence ID" value="NZ_FOBS01000003.1"/>
</dbReference>
<evidence type="ECO:0000313" key="1">
    <source>
        <dbReference type="EMBL" id="SEM05721.1"/>
    </source>
</evidence>
<dbReference type="STRING" id="43775.SAMN04489760_103107"/>
<proteinExistence type="predicted"/>